<organism evidence="9 10">
    <name type="scientific">Candidatus Yanofskybacteria bacterium CG10_big_fil_rev_8_21_14_0_10_46_23</name>
    <dbReference type="NCBI Taxonomy" id="1975098"/>
    <lineage>
        <taxon>Bacteria</taxon>
        <taxon>Candidatus Yanofskyibacteriota</taxon>
    </lineage>
</organism>
<gene>
    <name evidence="9" type="ORF">COV31_00305</name>
</gene>
<proteinExistence type="inferred from homology"/>
<reference evidence="9 10" key="1">
    <citation type="submission" date="2017-09" db="EMBL/GenBank/DDBJ databases">
        <title>Depth-based differentiation of microbial function through sediment-hosted aquifers and enrichment of novel symbionts in the deep terrestrial subsurface.</title>
        <authorList>
            <person name="Probst A.J."/>
            <person name="Ladd B."/>
            <person name="Jarett J.K."/>
            <person name="Geller-Mcgrath D.E."/>
            <person name="Sieber C.M."/>
            <person name="Emerson J.B."/>
            <person name="Anantharaman K."/>
            <person name="Thomas B.C."/>
            <person name="Malmstrom R."/>
            <person name="Stieglmeier M."/>
            <person name="Klingl A."/>
            <person name="Woyke T."/>
            <person name="Ryan C.M."/>
            <person name="Banfield J.F."/>
        </authorList>
    </citation>
    <scope>NUCLEOTIDE SEQUENCE [LARGE SCALE GENOMIC DNA]</scope>
    <source>
        <strain evidence="9">CG10_big_fil_rev_8_21_14_0_10_46_23</strain>
    </source>
</reference>
<dbReference type="Proteomes" id="UP000230232">
    <property type="component" value="Unassembled WGS sequence"/>
</dbReference>
<comment type="cofactor">
    <cofactor evidence="1">
        <name>Mg(2+)</name>
        <dbReference type="ChEBI" id="CHEBI:18420"/>
    </cofactor>
</comment>
<dbReference type="GO" id="GO:0005829">
    <property type="term" value="C:cytosol"/>
    <property type="evidence" value="ECO:0007669"/>
    <property type="project" value="TreeGrafter"/>
</dbReference>
<evidence type="ECO:0000256" key="3">
    <source>
        <dbReference type="ARBA" id="ARBA00009595"/>
    </source>
</evidence>
<comment type="catalytic activity">
    <reaction evidence="7">
        <text>a 5'-end NAD(+)-phospho-ribonucleoside in mRNA + H2O = a 5'-end phospho-adenosine-phospho-ribonucleoside in mRNA + beta-nicotinamide D-ribonucleotide + 2 H(+)</text>
        <dbReference type="Rhea" id="RHEA:60876"/>
        <dbReference type="Rhea" id="RHEA-COMP:15698"/>
        <dbReference type="Rhea" id="RHEA-COMP:15719"/>
        <dbReference type="ChEBI" id="CHEBI:14649"/>
        <dbReference type="ChEBI" id="CHEBI:15377"/>
        <dbReference type="ChEBI" id="CHEBI:15378"/>
        <dbReference type="ChEBI" id="CHEBI:144029"/>
        <dbReference type="ChEBI" id="CHEBI:144051"/>
    </reaction>
    <physiologicalReaction direction="left-to-right" evidence="7">
        <dbReference type="Rhea" id="RHEA:60877"/>
    </physiologicalReaction>
</comment>
<evidence type="ECO:0000313" key="9">
    <source>
        <dbReference type="EMBL" id="PIR41537.1"/>
    </source>
</evidence>
<dbReference type="GO" id="GO:0035529">
    <property type="term" value="F:NADH pyrophosphatase activity"/>
    <property type="evidence" value="ECO:0007669"/>
    <property type="project" value="TreeGrafter"/>
</dbReference>
<keyword evidence="6" id="KW-0460">Magnesium</keyword>
<feature type="domain" description="Nudix hydrolase" evidence="8">
    <location>
        <begin position="6"/>
        <end position="150"/>
    </location>
</feature>
<dbReference type="Gene3D" id="3.90.79.10">
    <property type="entry name" value="Nucleoside Triphosphate Pyrophosphohydrolase"/>
    <property type="match status" value="1"/>
</dbReference>
<dbReference type="InterPro" id="IPR050241">
    <property type="entry name" value="NAD-cap_RNA_hydrolase_NudC"/>
</dbReference>
<evidence type="ECO:0000259" key="8">
    <source>
        <dbReference type="PROSITE" id="PS51462"/>
    </source>
</evidence>
<comment type="cofactor">
    <cofactor evidence="2">
        <name>Zn(2+)</name>
        <dbReference type="ChEBI" id="CHEBI:29105"/>
    </cofactor>
</comment>
<dbReference type="GO" id="GO:0006742">
    <property type="term" value="P:NADP+ catabolic process"/>
    <property type="evidence" value="ECO:0007669"/>
    <property type="project" value="TreeGrafter"/>
</dbReference>
<dbReference type="PROSITE" id="PS51462">
    <property type="entry name" value="NUDIX"/>
    <property type="match status" value="1"/>
</dbReference>
<keyword evidence="5" id="KW-0378">Hydrolase</keyword>
<dbReference type="Pfam" id="PF00293">
    <property type="entry name" value="NUDIX"/>
    <property type="match status" value="1"/>
</dbReference>
<dbReference type="InterPro" id="IPR015797">
    <property type="entry name" value="NUDIX_hydrolase-like_dom_sf"/>
</dbReference>
<evidence type="ECO:0000256" key="5">
    <source>
        <dbReference type="ARBA" id="ARBA00022801"/>
    </source>
</evidence>
<evidence type="ECO:0000256" key="6">
    <source>
        <dbReference type="ARBA" id="ARBA00022842"/>
    </source>
</evidence>
<dbReference type="AlphaFoldDB" id="A0A2H0R4V2"/>
<name>A0A2H0R4V2_9BACT</name>
<dbReference type="PANTHER" id="PTHR42904:SF6">
    <property type="entry name" value="NAD-CAPPED RNA HYDROLASE NUDT12"/>
    <property type="match status" value="1"/>
</dbReference>
<evidence type="ECO:0000256" key="4">
    <source>
        <dbReference type="ARBA" id="ARBA00022723"/>
    </source>
</evidence>
<evidence type="ECO:0000256" key="1">
    <source>
        <dbReference type="ARBA" id="ARBA00001946"/>
    </source>
</evidence>
<comment type="similarity">
    <text evidence="3">Belongs to the Nudix hydrolase family. NudC subfamily.</text>
</comment>
<evidence type="ECO:0000256" key="7">
    <source>
        <dbReference type="ARBA" id="ARBA00023679"/>
    </source>
</evidence>
<keyword evidence="4" id="KW-0479">Metal-binding</keyword>
<dbReference type="SUPFAM" id="SSF55811">
    <property type="entry name" value="Nudix"/>
    <property type="match status" value="1"/>
</dbReference>
<dbReference type="EMBL" id="PCXO01000004">
    <property type="protein sequence ID" value="PIR41537.1"/>
    <property type="molecule type" value="Genomic_DNA"/>
</dbReference>
<evidence type="ECO:0000313" key="10">
    <source>
        <dbReference type="Proteomes" id="UP000230232"/>
    </source>
</evidence>
<dbReference type="GO" id="GO:0019677">
    <property type="term" value="P:NAD+ catabolic process"/>
    <property type="evidence" value="ECO:0007669"/>
    <property type="project" value="TreeGrafter"/>
</dbReference>
<sequence>MNQNQNLHEVVITAIIVKNGKYLITRRSATKKRFGGMWTVPGGRLETDDYISLPKDTEHYWYNVLEKTLRREVKEEVGLEIKNIEYVTSLARVHEDGNPSLVISCVGEYESGEVTLQAGEADKFAWVDLPEAKEYDLIDGIYDELVMAEAQLKGQKSEWQRN</sequence>
<evidence type="ECO:0000256" key="2">
    <source>
        <dbReference type="ARBA" id="ARBA00001947"/>
    </source>
</evidence>
<dbReference type="PANTHER" id="PTHR42904">
    <property type="entry name" value="NUDIX HYDROLASE, NUDC SUBFAMILY"/>
    <property type="match status" value="1"/>
</dbReference>
<protein>
    <recommendedName>
        <fullName evidence="8">Nudix hydrolase domain-containing protein</fullName>
    </recommendedName>
</protein>
<comment type="caution">
    <text evidence="9">The sequence shown here is derived from an EMBL/GenBank/DDBJ whole genome shotgun (WGS) entry which is preliminary data.</text>
</comment>
<dbReference type="GO" id="GO:0046872">
    <property type="term" value="F:metal ion binding"/>
    <property type="evidence" value="ECO:0007669"/>
    <property type="project" value="UniProtKB-KW"/>
</dbReference>
<accession>A0A2H0R4V2</accession>
<dbReference type="InterPro" id="IPR000086">
    <property type="entry name" value="NUDIX_hydrolase_dom"/>
</dbReference>